<dbReference type="InterPro" id="IPR056412">
    <property type="entry name" value="Ig_CycH"/>
</dbReference>
<name>A0A1J5QMV9_9ZZZZ</name>
<reference evidence="3" key="1">
    <citation type="submission" date="2016-10" db="EMBL/GenBank/DDBJ databases">
        <title>Sequence of Gallionella enrichment culture.</title>
        <authorList>
            <person name="Poehlein A."/>
            <person name="Muehling M."/>
            <person name="Daniel R."/>
        </authorList>
    </citation>
    <scope>NUCLEOTIDE SEQUENCE</scope>
</reference>
<evidence type="ECO:0000313" key="3">
    <source>
        <dbReference type="EMBL" id="OIQ78827.1"/>
    </source>
</evidence>
<feature type="compositionally biased region" description="Basic and acidic residues" evidence="1">
    <location>
        <begin position="59"/>
        <end position="78"/>
    </location>
</feature>
<feature type="region of interest" description="Disordered" evidence="1">
    <location>
        <begin position="1"/>
        <end position="78"/>
    </location>
</feature>
<gene>
    <name evidence="3" type="ORF">GALL_394550</name>
</gene>
<organism evidence="3">
    <name type="scientific">mine drainage metagenome</name>
    <dbReference type="NCBI Taxonomy" id="410659"/>
    <lineage>
        <taxon>unclassified sequences</taxon>
        <taxon>metagenomes</taxon>
        <taxon>ecological metagenomes</taxon>
    </lineage>
</organism>
<comment type="caution">
    <text evidence="3">The sequence shown here is derived from an EMBL/GenBank/DDBJ whole genome shotgun (WGS) entry which is preliminary data.</text>
</comment>
<dbReference type="Pfam" id="PF23892">
    <property type="entry name" value="Ig_CycH"/>
    <property type="match status" value="1"/>
</dbReference>
<sequence>MPVAALRETGVSLPADLGLSDANSMDPRHPLSSISGPLQIEARLSATGDAMPASGDVYGRAETRRGGSVELTIDQRRP</sequence>
<dbReference type="EMBL" id="MLJW01001326">
    <property type="protein sequence ID" value="OIQ78827.1"/>
    <property type="molecule type" value="Genomic_DNA"/>
</dbReference>
<evidence type="ECO:0000256" key="1">
    <source>
        <dbReference type="SAM" id="MobiDB-lite"/>
    </source>
</evidence>
<accession>A0A1J5QMV9</accession>
<protein>
    <recommendedName>
        <fullName evidence="2">Cytochrome c-type biogenesis protein H Ig-like domain-containing protein</fullName>
    </recommendedName>
</protein>
<feature type="domain" description="Cytochrome c-type biogenesis protein H Ig-like" evidence="2">
    <location>
        <begin position="1"/>
        <end position="74"/>
    </location>
</feature>
<evidence type="ECO:0000259" key="2">
    <source>
        <dbReference type="Pfam" id="PF23892"/>
    </source>
</evidence>
<proteinExistence type="predicted"/>
<dbReference type="AlphaFoldDB" id="A0A1J5QMV9"/>